<comment type="caution">
    <text evidence="1">The sequence shown here is derived from an EMBL/GenBank/DDBJ whole genome shotgun (WGS) entry which is preliminary data.</text>
</comment>
<proteinExistence type="predicted"/>
<dbReference type="Proteomes" id="UP001457282">
    <property type="component" value="Unassembled WGS sequence"/>
</dbReference>
<dbReference type="AlphaFoldDB" id="A0AAW1YQZ3"/>
<sequence length="112" mass="12636">MLCRCRSSSTYNHRAQLAIQAQPKLCCDTHLRHHCSESSSKPRHHILASSLCSGHSLPPLQSHQHHQSSLTHAAVPLLHHHLRTTFLGHLLPTPLNQLSLLSINQTQMRVRD</sequence>
<reference evidence="1 2" key="1">
    <citation type="journal article" date="2023" name="G3 (Bethesda)">
        <title>A chromosome-length genome assembly and annotation of blackberry (Rubus argutus, cv. 'Hillquist').</title>
        <authorList>
            <person name="Bruna T."/>
            <person name="Aryal R."/>
            <person name="Dudchenko O."/>
            <person name="Sargent D.J."/>
            <person name="Mead D."/>
            <person name="Buti M."/>
            <person name="Cavallini A."/>
            <person name="Hytonen T."/>
            <person name="Andres J."/>
            <person name="Pham M."/>
            <person name="Weisz D."/>
            <person name="Mascagni F."/>
            <person name="Usai G."/>
            <person name="Natali L."/>
            <person name="Bassil N."/>
            <person name="Fernandez G.E."/>
            <person name="Lomsadze A."/>
            <person name="Armour M."/>
            <person name="Olukolu B."/>
            <person name="Poorten T."/>
            <person name="Britton C."/>
            <person name="Davik J."/>
            <person name="Ashrafi H."/>
            <person name="Aiden E.L."/>
            <person name="Borodovsky M."/>
            <person name="Worthington M."/>
        </authorList>
    </citation>
    <scope>NUCLEOTIDE SEQUENCE [LARGE SCALE GENOMIC DNA]</scope>
    <source>
        <strain evidence="1">PI 553951</strain>
    </source>
</reference>
<evidence type="ECO:0000313" key="2">
    <source>
        <dbReference type="Proteomes" id="UP001457282"/>
    </source>
</evidence>
<evidence type="ECO:0000313" key="1">
    <source>
        <dbReference type="EMBL" id="KAK9950963.1"/>
    </source>
</evidence>
<accession>A0AAW1YQZ3</accession>
<organism evidence="1 2">
    <name type="scientific">Rubus argutus</name>
    <name type="common">Southern blackberry</name>
    <dbReference type="NCBI Taxonomy" id="59490"/>
    <lineage>
        <taxon>Eukaryota</taxon>
        <taxon>Viridiplantae</taxon>
        <taxon>Streptophyta</taxon>
        <taxon>Embryophyta</taxon>
        <taxon>Tracheophyta</taxon>
        <taxon>Spermatophyta</taxon>
        <taxon>Magnoliopsida</taxon>
        <taxon>eudicotyledons</taxon>
        <taxon>Gunneridae</taxon>
        <taxon>Pentapetalae</taxon>
        <taxon>rosids</taxon>
        <taxon>fabids</taxon>
        <taxon>Rosales</taxon>
        <taxon>Rosaceae</taxon>
        <taxon>Rosoideae</taxon>
        <taxon>Rosoideae incertae sedis</taxon>
        <taxon>Rubus</taxon>
    </lineage>
</organism>
<name>A0AAW1YQZ3_RUBAR</name>
<dbReference type="EMBL" id="JBEDUW010000001">
    <property type="protein sequence ID" value="KAK9950963.1"/>
    <property type="molecule type" value="Genomic_DNA"/>
</dbReference>
<gene>
    <name evidence="1" type="ORF">M0R45_006426</name>
</gene>
<protein>
    <submittedName>
        <fullName evidence="1">Uncharacterized protein</fullName>
    </submittedName>
</protein>
<keyword evidence="2" id="KW-1185">Reference proteome</keyword>